<dbReference type="SUPFAM" id="SSF52980">
    <property type="entry name" value="Restriction endonuclease-like"/>
    <property type="match status" value="1"/>
</dbReference>
<evidence type="ECO:0000256" key="1">
    <source>
        <dbReference type="ARBA" id="ARBA00022723"/>
    </source>
</evidence>
<protein>
    <recommendedName>
        <fullName evidence="5">PHD-type domain-containing protein</fullName>
    </recommendedName>
</protein>
<sequence length="503" mass="57375">MAGKVIDGVGISNYVLQMLNCESLSRYTEKCKEIGNIDPYNIPRHAWKDITTLLGGDLPDLRHSDIYQYLINFKSAYNHKELRAYRSLEAYKYFIAGWVSELLIADIKQGNGSTLCIVTAQVRHSQSLNEEALRPWFAMEKEGPIIAGLGEACSHVAATMFAVESGANWTKKESCTSQPCGWVLPSCSSFKSAPLAKIDFTSPATKYKNFDKQELHTSSCATPRTKKQLVSMEARQKFLETLKNSGIKSASLSLIPGCNEDFIPEGSFLPKPLSTLFSKDHTSLTRTDILQVAWQVYNTTCISQQQVDLIEKSSRKQTKSRIWWQQRAGRVTASMLKKVLHTSPTNPAPSLIRAVCYPQDVMFKTPATRWGCEHEKDAVKAYIQDQKHHSRRRFYCRFTESFFWSFYRWESTVFLLQPQSNSQGLLPELLGKWTTQQCITMESDPSLQKEAWCYCRKGEGDMVLCSNKECKVRLFHLRCTRLTKVPKRKWLCKICSAKKRSLI</sequence>
<dbReference type="Gene3D" id="3.90.320.10">
    <property type="match status" value="1"/>
</dbReference>
<dbReference type="EMBL" id="JAWQEG010000144">
    <property type="protein sequence ID" value="KAK3894052.1"/>
    <property type="molecule type" value="Genomic_DNA"/>
</dbReference>
<dbReference type="PANTHER" id="PTHR47526:SF4">
    <property type="entry name" value="SWIM-TYPE DOMAIN-CONTAINING PROTEIN"/>
    <property type="match status" value="1"/>
</dbReference>
<dbReference type="InterPro" id="IPR001965">
    <property type="entry name" value="Znf_PHD"/>
</dbReference>
<dbReference type="Gene3D" id="3.30.40.10">
    <property type="entry name" value="Zinc/RING finger domain, C3HC4 (zinc finger)"/>
    <property type="match status" value="1"/>
</dbReference>
<reference evidence="6" key="1">
    <citation type="submission" date="2023-10" db="EMBL/GenBank/DDBJ databases">
        <title>Genome assemblies of two species of porcelain crab, Petrolisthes cinctipes and Petrolisthes manimaculis (Anomura: Porcellanidae).</title>
        <authorList>
            <person name="Angst P."/>
        </authorList>
    </citation>
    <scope>NUCLEOTIDE SEQUENCE</scope>
    <source>
        <strain evidence="6">PB745_01</strain>
        <tissue evidence="6">Gill</tissue>
    </source>
</reference>
<dbReference type="InterPro" id="IPR019786">
    <property type="entry name" value="Zinc_finger_PHD-type_CS"/>
</dbReference>
<dbReference type="AlphaFoldDB" id="A0AAE1L3T5"/>
<keyword evidence="1" id="KW-0479">Metal-binding</keyword>
<evidence type="ECO:0000256" key="4">
    <source>
        <dbReference type="PROSITE-ProRule" id="PRU00146"/>
    </source>
</evidence>
<dbReference type="PANTHER" id="PTHR47526">
    <property type="entry name" value="ATP-DEPENDENT DNA HELICASE"/>
    <property type="match status" value="1"/>
</dbReference>
<feature type="domain" description="PHD-type" evidence="5">
    <location>
        <begin position="450"/>
        <end position="498"/>
    </location>
</feature>
<dbReference type="Pfam" id="PF09588">
    <property type="entry name" value="YqaJ"/>
    <property type="match status" value="1"/>
</dbReference>
<evidence type="ECO:0000313" key="6">
    <source>
        <dbReference type="EMBL" id="KAK3894052.1"/>
    </source>
</evidence>
<comment type="caution">
    <text evidence="6">The sequence shown here is derived from an EMBL/GenBank/DDBJ whole genome shotgun (WGS) entry which is preliminary data.</text>
</comment>
<evidence type="ECO:0000256" key="3">
    <source>
        <dbReference type="ARBA" id="ARBA00022833"/>
    </source>
</evidence>
<dbReference type="SMART" id="SM00249">
    <property type="entry name" value="PHD"/>
    <property type="match status" value="1"/>
</dbReference>
<dbReference type="InterPro" id="IPR011335">
    <property type="entry name" value="Restrct_endonuc-II-like"/>
</dbReference>
<organism evidence="6 7">
    <name type="scientific">Petrolisthes cinctipes</name>
    <name type="common">Flat porcelain crab</name>
    <dbReference type="NCBI Taxonomy" id="88211"/>
    <lineage>
        <taxon>Eukaryota</taxon>
        <taxon>Metazoa</taxon>
        <taxon>Ecdysozoa</taxon>
        <taxon>Arthropoda</taxon>
        <taxon>Crustacea</taxon>
        <taxon>Multicrustacea</taxon>
        <taxon>Malacostraca</taxon>
        <taxon>Eumalacostraca</taxon>
        <taxon>Eucarida</taxon>
        <taxon>Decapoda</taxon>
        <taxon>Pleocyemata</taxon>
        <taxon>Anomura</taxon>
        <taxon>Galatheoidea</taxon>
        <taxon>Porcellanidae</taxon>
        <taxon>Petrolisthes</taxon>
    </lineage>
</organism>
<gene>
    <name evidence="6" type="ORF">Pcinc_002154</name>
</gene>
<dbReference type="InterPro" id="IPR011604">
    <property type="entry name" value="PDDEXK-like_dom_sf"/>
</dbReference>
<evidence type="ECO:0000256" key="2">
    <source>
        <dbReference type="ARBA" id="ARBA00022771"/>
    </source>
</evidence>
<proteinExistence type="predicted"/>
<dbReference type="GO" id="GO:0006281">
    <property type="term" value="P:DNA repair"/>
    <property type="evidence" value="ECO:0007669"/>
    <property type="project" value="UniProtKB-ARBA"/>
</dbReference>
<keyword evidence="2 4" id="KW-0863">Zinc-finger</keyword>
<dbReference type="GO" id="GO:0008270">
    <property type="term" value="F:zinc ion binding"/>
    <property type="evidence" value="ECO:0007669"/>
    <property type="project" value="UniProtKB-KW"/>
</dbReference>
<dbReference type="PROSITE" id="PS50016">
    <property type="entry name" value="ZF_PHD_2"/>
    <property type="match status" value="1"/>
</dbReference>
<dbReference type="PROSITE" id="PS01359">
    <property type="entry name" value="ZF_PHD_1"/>
    <property type="match status" value="1"/>
</dbReference>
<dbReference type="InterPro" id="IPR019080">
    <property type="entry name" value="YqaJ_viral_recombinase"/>
</dbReference>
<dbReference type="InterPro" id="IPR013083">
    <property type="entry name" value="Znf_RING/FYVE/PHD"/>
</dbReference>
<name>A0AAE1L3T5_PETCI</name>
<evidence type="ECO:0000259" key="5">
    <source>
        <dbReference type="PROSITE" id="PS50016"/>
    </source>
</evidence>
<evidence type="ECO:0000313" key="7">
    <source>
        <dbReference type="Proteomes" id="UP001286313"/>
    </source>
</evidence>
<dbReference type="Proteomes" id="UP001286313">
    <property type="component" value="Unassembled WGS sequence"/>
</dbReference>
<accession>A0AAE1L3T5</accession>
<dbReference type="InterPro" id="IPR019787">
    <property type="entry name" value="Znf_PHD-finger"/>
</dbReference>
<dbReference type="InterPro" id="IPR011011">
    <property type="entry name" value="Znf_FYVE_PHD"/>
</dbReference>
<dbReference type="SUPFAM" id="SSF57903">
    <property type="entry name" value="FYVE/PHD zinc finger"/>
    <property type="match status" value="1"/>
</dbReference>
<keyword evidence="7" id="KW-1185">Reference proteome</keyword>
<keyword evidence="3" id="KW-0862">Zinc</keyword>